<feature type="domain" description="CzcB-like barrel-sandwich hybrid" evidence="6">
    <location>
        <begin position="103"/>
        <end position="209"/>
    </location>
</feature>
<dbReference type="Proteomes" id="UP000305939">
    <property type="component" value="Unassembled WGS sequence"/>
</dbReference>
<sequence length="386" mass="42378">MKKFIISSLIAVLVSSCGGGETSVDDVIATEDLAQLREKKEALTIQRDSLNNRIGRLDRAIAAVDTVQKLSLVSTFQVKDTIFNHFVELQGNVSTRKNLILNAEYAGILQELKVEEGQKVQRGQVLAVLDDGGLGAQLAQLQSQAELAKTTFERQKRLWDQNIGSEIQYLTAKTQFESASNAVTQLKNQLAKTRITAPFSGTIDQVIADPGANLSPGMPVIRIVSLENMYVEVEVPEIYLPNIKKGTSVRVYFPVLGEEVETKVRQVSDFIRPSNRTFNVEVGVPSLNGMVKPNLNARVFINDYSSEDAILIPQSIITENAAGEQYVYVAKEIDQQNRAVVEQTVVRVGKSQGDLVEILEGVKAGDAVIEEGARSLLPGQRVKILK</sequence>
<dbReference type="NCBIfam" id="TIGR01730">
    <property type="entry name" value="RND_mfp"/>
    <property type="match status" value="1"/>
</dbReference>
<protein>
    <submittedName>
        <fullName evidence="7">Efflux RND transporter periplasmic adaptor subunit</fullName>
    </submittedName>
</protein>
<dbReference type="Gene3D" id="2.40.50.100">
    <property type="match status" value="1"/>
</dbReference>
<dbReference type="Pfam" id="PF25973">
    <property type="entry name" value="BSH_CzcB"/>
    <property type="match status" value="1"/>
</dbReference>
<dbReference type="Gene3D" id="1.10.287.470">
    <property type="entry name" value="Helix hairpin bin"/>
    <property type="match status" value="1"/>
</dbReference>
<feature type="domain" description="CusB-like beta-barrel" evidence="4">
    <location>
        <begin position="231"/>
        <end position="302"/>
    </location>
</feature>
<dbReference type="Pfam" id="PF25954">
    <property type="entry name" value="Beta-barrel_RND_2"/>
    <property type="match status" value="1"/>
</dbReference>
<dbReference type="InterPro" id="IPR058627">
    <property type="entry name" value="MdtA-like_C"/>
</dbReference>
<dbReference type="InterPro" id="IPR058647">
    <property type="entry name" value="BSH_CzcB-like"/>
</dbReference>
<dbReference type="AlphaFoldDB" id="A0A4S3M328"/>
<keyword evidence="8" id="KW-1185">Reference proteome</keyword>
<keyword evidence="2" id="KW-0175">Coiled coil</keyword>
<evidence type="ECO:0000259" key="3">
    <source>
        <dbReference type="Pfam" id="PF25893"/>
    </source>
</evidence>
<reference evidence="7 8" key="1">
    <citation type="submission" date="2019-04" db="EMBL/GenBank/DDBJ databases">
        <title>Draft genome sequence of Robertkochia marina CC-AMO-30D.</title>
        <authorList>
            <person name="Hameed A."/>
            <person name="Lin S.-Y."/>
            <person name="Shahina M."/>
            <person name="Lai W.-A."/>
            <person name="Young C.-C."/>
        </authorList>
    </citation>
    <scope>NUCLEOTIDE SEQUENCE [LARGE SCALE GENOMIC DNA]</scope>
    <source>
        <strain evidence="7 8">CC-AMO-30D</strain>
    </source>
</reference>
<evidence type="ECO:0000259" key="5">
    <source>
        <dbReference type="Pfam" id="PF25967"/>
    </source>
</evidence>
<dbReference type="EMBL" id="SSMC01000001">
    <property type="protein sequence ID" value="THD69115.1"/>
    <property type="molecule type" value="Genomic_DNA"/>
</dbReference>
<dbReference type="PROSITE" id="PS51257">
    <property type="entry name" value="PROKAR_LIPOPROTEIN"/>
    <property type="match status" value="1"/>
</dbReference>
<dbReference type="SUPFAM" id="SSF111369">
    <property type="entry name" value="HlyD-like secretion proteins"/>
    <property type="match status" value="1"/>
</dbReference>
<dbReference type="Gene3D" id="2.40.30.170">
    <property type="match status" value="1"/>
</dbReference>
<dbReference type="InterPro" id="IPR006143">
    <property type="entry name" value="RND_pump_MFP"/>
</dbReference>
<feature type="domain" description="CzcB-like alpha-helical hairpin" evidence="3">
    <location>
        <begin position="136"/>
        <end position="191"/>
    </location>
</feature>
<feature type="domain" description="Multidrug resistance protein MdtA-like C-terminal permuted SH3" evidence="5">
    <location>
        <begin position="308"/>
        <end position="373"/>
    </location>
</feature>
<dbReference type="Pfam" id="PF25967">
    <property type="entry name" value="RND-MFP_C"/>
    <property type="match status" value="1"/>
</dbReference>
<evidence type="ECO:0000259" key="4">
    <source>
        <dbReference type="Pfam" id="PF25954"/>
    </source>
</evidence>
<dbReference type="InterPro" id="IPR058792">
    <property type="entry name" value="Beta-barrel_RND_2"/>
</dbReference>
<evidence type="ECO:0000313" key="7">
    <source>
        <dbReference type="EMBL" id="THD69115.1"/>
    </source>
</evidence>
<accession>A0A4S3M328</accession>
<dbReference type="Pfam" id="PF25893">
    <property type="entry name" value="HH_CzcB"/>
    <property type="match status" value="1"/>
</dbReference>
<dbReference type="InterPro" id="IPR058648">
    <property type="entry name" value="HH_CzcB-like"/>
</dbReference>
<gene>
    <name evidence="7" type="ORF">E7Z59_01940</name>
</gene>
<dbReference type="GO" id="GO:0015562">
    <property type="term" value="F:efflux transmembrane transporter activity"/>
    <property type="evidence" value="ECO:0007669"/>
    <property type="project" value="TreeGrafter"/>
</dbReference>
<comment type="caution">
    <text evidence="7">The sequence shown here is derived from an EMBL/GenBank/DDBJ whole genome shotgun (WGS) entry which is preliminary data.</text>
</comment>
<dbReference type="RefSeq" id="WP_136334605.1">
    <property type="nucleotide sequence ID" value="NZ_QXMP01000001.1"/>
</dbReference>
<organism evidence="7 8">
    <name type="scientific">Robertkochia marina</name>
    <dbReference type="NCBI Taxonomy" id="1227945"/>
    <lineage>
        <taxon>Bacteria</taxon>
        <taxon>Pseudomonadati</taxon>
        <taxon>Bacteroidota</taxon>
        <taxon>Flavobacteriia</taxon>
        <taxon>Flavobacteriales</taxon>
        <taxon>Flavobacteriaceae</taxon>
        <taxon>Robertkochia</taxon>
    </lineage>
</organism>
<name>A0A4S3M328_9FLAO</name>
<evidence type="ECO:0000256" key="2">
    <source>
        <dbReference type="SAM" id="Coils"/>
    </source>
</evidence>
<evidence type="ECO:0000313" key="8">
    <source>
        <dbReference type="Proteomes" id="UP000305939"/>
    </source>
</evidence>
<evidence type="ECO:0000259" key="6">
    <source>
        <dbReference type="Pfam" id="PF25973"/>
    </source>
</evidence>
<proteinExistence type="inferred from homology"/>
<dbReference type="PANTHER" id="PTHR30469">
    <property type="entry name" value="MULTIDRUG RESISTANCE PROTEIN MDTA"/>
    <property type="match status" value="1"/>
</dbReference>
<dbReference type="OrthoDB" id="9806939at2"/>
<comment type="similarity">
    <text evidence="1">Belongs to the membrane fusion protein (MFP) (TC 8.A.1) family.</text>
</comment>
<dbReference type="PANTHER" id="PTHR30469:SF15">
    <property type="entry name" value="HLYD FAMILY OF SECRETION PROTEINS"/>
    <property type="match status" value="1"/>
</dbReference>
<feature type="coiled-coil region" evidence="2">
    <location>
        <begin position="33"/>
        <end position="60"/>
    </location>
</feature>
<dbReference type="Gene3D" id="2.40.420.20">
    <property type="match status" value="1"/>
</dbReference>
<dbReference type="GO" id="GO:1990281">
    <property type="term" value="C:efflux pump complex"/>
    <property type="evidence" value="ECO:0007669"/>
    <property type="project" value="TreeGrafter"/>
</dbReference>
<evidence type="ECO:0000256" key="1">
    <source>
        <dbReference type="ARBA" id="ARBA00009477"/>
    </source>
</evidence>